<evidence type="ECO:0000313" key="2">
    <source>
        <dbReference type="EMBL" id="VDD30453.1"/>
    </source>
</evidence>
<feature type="region of interest" description="Disordered" evidence="1">
    <location>
        <begin position="1"/>
        <end position="39"/>
    </location>
</feature>
<organism evidence="2">
    <name type="scientific">Brassica oleracea</name>
    <name type="common">Wild cabbage</name>
    <dbReference type="NCBI Taxonomy" id="3712"/>
    <lineage>
        <taxon>Eukaryota</taxon>
        <taxon>Viridiplantae</taxon>
        <taxon>Streptophyta</taxon>
        <taxon>Embryophyta</taxon>
        <taxon>Tracheophyta</taxon>
        <taxon>Spermatophyta</taxon>
        <taxon>Magnoliopsida</taxon>
        <taxon>eudicotyledons</taxon>
        <taxon>Gunneridae</taxon>
        <taxon>Pentapetalae</taxon>
        <taxon>rosids</taxon>
        <taxon>malvids</taxon>
        <taxon>Brassicales</taxon>
        <taxon>Brassicaceae</taxon>
        <taxon>Brassiceae</taxon>
        <taxon>Brassica</taxon>
    </lineage>
</organism>
<reference evidence="2" key="1">
    <citation type="submission" date="2018-11" db="EMBL/GenBank/DDBJ databases">
        <authorList>
            <consortium name="Genoscope - CEA"/>
            <person name="William W."/>
        </authorList>
    </citation>
    <scope>NUCLEOTIDE SEQUENCE</scope>
</reference>
<dbReference type="EMBL" id="LR031875">
    <property type="protein sequence ID" value="VDD30453.1"/>
    <property type="molecule type" value="Genomic_DNA"/>
</dbReference>
<feature type="compositionally biased region" description="Polar residues" evidence="1">
    <location>
        <begin position="23"/>
        <end position="39"/>
    </location>
</feature>
<accession>A0A3P6DGR2</accession>
<feature type="compositionally biased region" description="Polar residues" evidence="1">
    <location>
        <begin position="1"/>
        <end position="14"/>
    </location>
</feature>
<sequence length="75" mass="8310">MRSCATQMQLGTQSQKRRGLGGSSQLKTPNCNRAPNRTLGSNLLSKQKLLRFVLRFHTPFIMATTKSGYVQTPLG</sequence>
<evidence type="ECO:0000256" key="1">
    <source>
        <dbReference type="SAM" id="MobiDB-lite"/>
    </source>
</evidence>
<name>A0A3P6DGR2_BRAOL</name>
<dbReference type="AlphaFoldDB" id="A0A3P6DGR2"/>
<gene>
    <name evidence="2" type="ORF">BOLC9T55776H</name>
</gene>
<proteinExistence type="predicted"/>
<protein>
    <submittedName>
        <fullName evidence="2">Uncharacterized protein</fullName>
    </submittedName>
</protein>